<evidence type="ECO:0000313" key="3">
    <source>
        <dbReference type="Proteomes" id="UP000274131"/>
    </source>
</evidence>
<keyword evidence="3" id="KW-1185">Reference proteome</keyword>
<dbReference type="OrthoDB" id="5832686at2759"/>
<dbReference type="EMBL" id="UXUI01008698">
    <property type="protein sequence ID" value="VDD92171.1"/>
    <property type="molecule type" value="Genomic_DNA"/>
</dbReference>
<dbReference type="SUPFAM" id="SSF58113">
    <property type="entry name" value="Apolipoprotein A-I"/>
    <property type="match status" value="1"/>
</dbReference>
<evidence type="ECO:0000313" key="4">
    <source>
        <dbReference type="WBParaSite" id="EVEC_0000740101-mRNA-1"/>
    </source>
</evidence>
<feature type="coiled-coil region" evidence="1">
    <location>
        <begin position="20"/>
        <end position="317"/>
    </location>
</feature>
<evidence type="ECO:0000313" key="2">
    <source>
        <dbReference type="EMBL" id="VDD92171.1"/>
    </source>
</evidence>
<feature type="coiled-coil region" evidence="1">
    <location>
        <begin position="1335"/>
        <end position="1467"/>
    </location>
</feature>
<dbReference type="STRING" id="51028.A0A158QAY2"/>
<feature type="coiled-coil region" evidence="1">
    <location>
        <begin position="354"/>
        <end position="612"/>
    </location>
</feature>
<sequence length="1913" mass="218759">MIQQWDSQKKVLESKQPMDVQMLQSQKRELTMQLDREQSEKQELFLQLNTLIAQVAEANREVSEKESTNNELKSENSQLKLKLESIQQIQGHLNNNVHELQEELRSKKNETEGLKNDIAKREDEKKQLEACVQELEQELKMKAAALQSLMLVKKEKPAEDPTVLTSENSNLKKKIKELNDVLSEKETELTNAVEEKTKERIELQKKLDVMEEHLQANEAQLRQKDNELNEMAKKLSEQGGHIELLQSSSDERKNNLEIIRRNLDEKTAAYDTLTHELDQYKKAVETTEALKKQLEGAEKTIKELKKKNQSLQKTSDERAEFIQTAEKQAALDTSKLMEQLKEQQTKTLEAESDCTTYSARILNLEAEVKRLSSQVDKSHDATDEVKRLQKELEMVKKENATLVDAVESAEAKADESERSNRETIEELEEELRFMQEKMSDLEHLNEGYKEQMKKLEDEKSVVTEKSNELGSKVTSLSLELEEAKAHLVKQQKTSEDLEIENKRLLAKANIEEEVVTLATSLQSEREEKSTLQKEILDARKQVHELQKENEELTKQLSEQIQELQDDKLKSSDETEVLVKRIEKMKRDIQEEQEEHKSAVAKLDSEVARLQKALLDKDSAVELLQANLTNTHKKELAKLKDDFDEKLRKETVVHKDELDKLKGEYDEKLNIQTTAYKKELDKVKDEYDGKLGSGTSAHKKELDKLKVEYDEKLDDEKTAHKKELARLKDEFDGKLNDETAVLKKELAKVKNEYEEKLNNEATTYKRELAELKSEYDGNLHAEAATHEKELTKLKEDYDGKLHEKALQLEKLQSSNSILLQEAEKLRGQQRTAFGLPEEVNALREKLSLRETEITGLKEELLAVRVEKNELASALTKKCPEESTLLSKMSVVEDELSKLKKYMQKTSQHVEEHSKGGDLEEQLLIELDDAHQNTVSGNNLTSLSSGKKPDQFDFESSVDLFKSLEDDRQIKKKDRNVTETNELGSFLEMRDSFADILALSDSVGKDVSLGPGKTLPKLGERKSSTFIGELENGSAVENISLLELNYDSKIGQQLEEAKKQLEEQKLRCEELKKSRDLAEGTVLQLKQDVKGLETEVIRLEKSNSVVITERRDLETELKNTKQALLVEIETNAKLKEEAFQSSDKVKLAGEKTRSAEKEVLELKSAKIELLTKNRDLEKALKQSNSMAANLELKIKEMKHAAEVEKTHQETFDIIYSEFIELSVQLTNWKQNVLGKGAGLLTVAHVMNSARKEAFDSDQSTIVGDEVLRKRFSDGSFSSEESKVVSEFPLQVGTEDGSVEERNQDDDTVIRQSFIDKVLARFISNNLKSFAEVIKSVVEHLQKEGKEKALELEKLTRLLEKSKLDTDAEVKKGLKLQEENNFLIEDNNRFEEQLNKYKADISRLKKKDEEEMARLGEAETRLMKSEKIANELGCRLKKYSEQLGDITVERNRLNSQLDFWQTEFERLKAEIGKGAQSVKDDGFQKEMKDIPREFADNAAFVKIRTNVEEAKNMLKAEFQEKRKKISKLETDLAAVKGEKEAEMTSMKSKIKVFEVPDKFFGSQSILFVEEAKALAASKNFDHEKEEMQKRIDEACKAGSELEEKIVILNQNLEAKNAEVKSKEERITELVAELAAEKAKSENLAKELASSSETAVGKQKVDELTAENARLAGELLKMHSASDKEDAQRTFEFEKKLKTCEETWTKRLQEKEQNHSKMIEDLKKDVARRTKLRDEEWGRKVEVVLAKNNSEIEALKRDNEALLAERDKLKAGRKDSLTMRDSDFHEMKEKLAEAEKENRRLKGQIESAEAQIKDLSKAKQNGISPVPPPRRMHAASDISDISARSETPTGLEEENKKLKAEIEKYVEIFVTVQLLLSFSPVEQYIEKAQKCCLVLCKEKSCEKEGKKKALVVGGLVQ</sequence>
<feature type="coiled-coil region" evidence="1">
    <location>
        <begin position="1501"/>
        <end position="1535"/>
    </location>
</feature>
<feature type="coiled-coil region" evidence="1">
    <location>
        <begin position="807"/>
        <end position="858"/>
    </location>
</feature>
<dbReference type="PANTHER" id="PTHR23159">
    <property type="entry name" value="CENTROSOMAL PROTEIN 2"/>
    <property type="match status" value="1"/>
</dbReference>
<reference evidence="4" key="1">
    <citation type="submission" date="2016-04" db="UniProtKB">
        <authorList>
            <consortium name="WormBaseParasite"/>
        </authorList>
    </citation>
    <scope>IDENTIFICATION</scope>
</reference>
<dbReference type="PANTHER" id="PTHR23159:SF31">
    <property type="entry name" value="CENTROSOME-ASSOCIATED PROTEIN CEP250 ISOFORM X1"/>
    <property type="match status" value="1"/>
</dbReference>
<reference evidence="2 3" key="2">
    <citation type="submission" date="2018-10" db="EMBL/GenBank/DDBJ databases">
        <authorList>
            <consortium name="Pathogen Informatics"/>
        </authorList>
    </citation>
    <scope>NUCLEOTIDE SEQUENCE [LARGE SCALE GENOMIC DNA]</scope>
</reference>
<protein>
    <submittedName>
        <fullName evidence="4">GRIP domain-containing protein</fullName>
    </submittedName>
</protein>
<gene>
    <name evidence="2" type="ORF">EVEC_LOCUS6922</name>
</gene>
<feature type="coiled-coil region" evidence="1">
    <location>
        <begin position="1049"/>
        <end position="1100"/>
    </location>
</feature>
<name>A0A158QAY2_ENTVE</name>
<dbReference type="WBParaSite" id="EVEC_0000740101-mRNA-1">
    <property type="protein sequence ID" value="EVEC_0000740101-mRNA-1"/>
    <property type="gene ID" value="EVEC_0000740101"/>
</dbReference>
<proteinExistence type="predicted"/>
<dbReference type="Proteomes" id="UP000274131">
    <property type="component" value="Unassembled WGS sequence"/>
</dbReference>
<feature type="coiled-coil region" evidence="1">
    <location>
        <begin position="709"/>
        <end position="773"/>
    </location>
</feature>
<feature type="coiled-coil region" evidence="1">
    <location>
        <begin position="1581"/>
        <end position="1647"/>
    </location>
</feature>
<accession>A0A158QAY2</accession>
<keyword evidence="1" id="KW-0175">Coiled coil</keyword>
<organism evidence="4">
    <name type="scientific">Enterobius vermicularis</name>
    <name type="common">Human pinworm</name>
    <dbReference type="NCBI Taxonomy" id="51028"/>
    <lineage>
        <taxon>Eukaryota</taxon>
        <taxon>Metazoa</taxon>
        <taxon>Ecdysozoa</taxon>
        <taxon>Nematoda</taxon>
        <taxon>Chromadorea</taxon>
        <taxon>Rhabditida</taxon>
        <taxon>Spirurina</taxon>
        <taxon>Oxyuridomorpha</taxon>
        <taxon>Oxyuroidea</taxon>
        <taxon>Oxyuridae</taxon>
        <taxon>Enterobius</taxon>
    </lineage>
</organism>
<feature type="coiled-coil region" evidence="1">
    <location>
        <begin position="1701"/>
        <end position="1814"/>
    </location>
</feature>
<feature type="coiled-coil region" evidence="1">
    <location>
        <begin position="1160"/>
        <end position="1198"/>
    </location>
</feature>
<evidence type="ECO:0000256" key="1">
    <source>
        <dbReference type="SAM" id="Coils"/>
    </source>
</evidence>